<keyword evidence="2" id="KW-1185">Reference proteome</keyword>
<evidence type="ECO:0000313" key="2">
    <source>
        <dbReference type="Proteomes" id="UP000001426"/>
    </source>
</evidence>
<sequence>MTLPPLLPWPQVHERLQLIFPEGAPHRANSVWEIAARSVFVMLYVGAVEGNDIWIRPDQVTRMTDDQALRTSDAERIAWTKLSKKPSKEAAPGRWYAGNTRESIRDDTIRNSLVPNNAVIERSGLATTSSHGRYALDAAFAALFDPALSGPPFEAAAAAWQASHLSVGARMRIAVVRKGASSGTDRLLVTFPNGETRLMAPGPSSDLSRHVIEVFAPTFLGNPAVIFLSESRDKVVARDDELAKRIGLNILADKNLPDIILADLAPAHPLLVFIEVVASDGPVSEARKSALLALTDAASYPREHIAFVTVYRDRSAAQFKKTVDSLAWGSFAWFASEPAHLVELIDGGNNPRKLKS</sequence>
<accession>A0ACD5B3M3</accession>
<gene>
    <name evidence="1" type="ORF">TX73_025150</name>
</gene>
<dbReference type="EMBL" id="CP116811">
    <property type="protein sequence ID" value="WYV95931.1"/>
    <property type="molecule type" value="Genomic_DNA"/>
</dbReference>
<organism evidence="1 2">
    <name type="scientific">Rhodopseudomonas palustris (strain ATCC BAA-98 / CGA009)</name>
    <dbReference type="NCBI Taxonomy" id="258594"/>
    <lineage>
        <taxon>Bacteria</taxon>
        <taxon>Pseudomonadati</taxon>
        <taxon>Pseudomonadota</taxon>
        <taxon>Alphaproteobacteria</taxon>
        <taxon>Hyphomicrobiales</taxon>
        <taxon>Nitrobacteraceae</taxon>
        <taxon>Rhodopseudomonas</taxon>
    </lineage>
</organism>
<protein>
    <submittedName>
        <fullName evidence="1">BsuBI/PstI family type II restriction endonuclease</fullName>
    </submittedName>
</protein>
<name>A0ACD5B3M3_RHOPA</name>
<evidence type="ECO:0000313" key="1">
    <source>
        <dbReference type="EMBL" id="WYV95931.1"/>
    </source>
</evidence>
<dbReference type="Proteomes" id="UP000001426">
    <property type="component" value="Plasmid pRPA"/>
</dbReference>
<keyword evidence="1" id="KW-0614">Plasmid</keyword>
<keyword evidence="1" id="KW-0255">Endonuclease</keyword>
<geneLocation type="plasmid" evidence="1 2">
    <name>pRPA</name>
</geneLocation>
<reference evidence="1 2" key="1">
    <citation type="journal article" date="2004" name="Nat. Biotechnol.">
        <title>Complete genome sequence of the metabolically versatile photosynthetic bacterium Rhodopseudomonas palustris.</title>
        <authorList>
            <person name="Larimer F.W."/>
            <person name="Chain P."/>
            <person name="Hauser L."/>
            <person name="Lamerdin J."/>
            <person name="Malfatti S."/>
            <person name="Do L."/>
            <person name="Land M.L."/>
            <person name="Pelletier D.A."/>
            <person name="Beatty J.T."/>
            <person name="Lang A.S."/>
            <person name="Tabita F.R."/>
            <person name="Gibson J.L."/>
            <person name="Hanson T.E."/>
            <person name="Bobst C."/>
            <person name="Torres J.L."/>
            <person name="Peres C."/>
            <person name="Harrison F.H."/>
            <person name="Gibson J."/>
            <person name="Harwood C.S."/>
        </authorList>
    </citation>
    <scope>NUCLEOTIDE SEQUENCE [LARGE SCALE GENOMIC DNA]</scope>
    <source>
        <strain evidence="2">ATCC BAA-98 / CGA009</strain>
    </source>
</reference>
<keyword evidence="1" id="KW-0378">Hydrolase</keyword>
<keyword evidence="1" id="KW-0540">Nuclease</keyword>
<proteinExistence type="predicted"/>